<sequence length="87" mass="9770">MYKHITKGFIEYQYTKVAFAIEDVCVKRLGGISETRATVHRSHATAPRCADFTGCTHVAGLSWPPRRKEAAAAPRTRAKMRIFCLCN</sequence>
<reference evidence="1" key="1">
    <citation type="submission" date="2015-04" db="UniProtKB">
        <authorList>
            <consortium name="EnsemblPlants"/>
        </authorList>
    </citation>
    <scope>IDENTIFICATION</scope>
    <source>
        <strain evidence="1">SL10</strain>
    </source>
</reference>
<dbReference type="Gramene" id="ONIVA02G37100.1">
    <property type="protein sequence ID" value="ONIVA02G37100.1"/>
    <property type="gene ID" value="ONIVA02G37100"/>
</dbReference>
<dbReference type="EnsemblPlants" id="ONIVA02G37100.1">
    <property type="protein sequence ID" value="ONIVA02G37100.1"/>
    <property type="gene ID" value="ONIVA02G37100"/>
</dbReference>
<reference evidence="1" key="2">
    <citation type="submission" date="2018-04" db="EMBL/GenBank/DDBJ databases">
        <title>OnivRS2 (Oryza nivara Reference Sequence Version 2).</title>
        <authorList>
            <person name="Zhang J."/>
            <person name="Kudrna D."/>
            <person name="Lee S."/>
            <person name="Talag J."/>
            <person name="Rajasekar S."/>
            <person name="Welchert J."/>
            <person name="Hsing Y.-I."/>
            <person name="Wing R.A."/>
        </authorList>
    </citation>
    <scope>NUCLEOTIDE SEQUENCE [LARGE SCALE GENOMIC DNA]</scope>
    <source>
        <strain evidence="1">SL10</strain>
    </source>
</reference>
<dbReference type="AlphaFoldDB" id="A0A0E0GDR3"/>
<evidence type="ECO:0000313" key="1">
    <source>
        <dbReference type="EnsemblPlants" id="ONIVA02G37100.1"/>
    </source>
</evidence>
<keyword evidence="2" id="KW-1185">Reference proteome</keyword>
<accession>A0A0E0GDR3</accession>
<organism evidence="1">
    <name type="scientific">Oryza nivara</name>
    <name type="common">Indian wild rice</name>
    <name type="synonym">Oryza sativa f. spontanea</name>
    <dbReference type="NCBI Taxonomy" id="4536"/>
    <lineage>
        <taxon>Eukaryota</taxon>
        <taxon>Viridiplantae</taxon>
        <taxon>Streptophyta</taxon>
        <taxon>Embryophyta</taxon>
        <taxon>Tracheophyta</taxon>
        <taxon>Spermatophyta</taxon>
        <taxon>Magnoliopsida</taxon>
        <taxon>Liliopsida</taxon>
        <taxon>Poales</taxon>
        <taxon>Poaceae</taxon>
        <taxon>BOP clade</taxon>
        <taxon>Oryzoideae</taxon>
        <taxon>Oryzeae</taxon>
        <taxon>Oryzinae</taxon>
        <taxon>Oryza</taxon>
    </lineage>
</organism>
<dbReference type="HOGENOM" id="CLU_2487252_0_0_1"/>
<protein>
    <submittedName>
        <fullName evidence="1">Uncharacterized protein</fullName>
    </submittedName>
</protein>
<evidence type="ECO:0000313" key="2">
    <source>
        <dbReference type="Proteomes" id="UP000006591"/>
    </source>
</evidence>
<name>A0A0E0GDR3_ORYNI</name>
<dbReference type="Proteomes" id="UP000006591">
    <property type="component" value="Chromosome 2"/>
</dbReference>
<proteinExistence type="predicted"/>